<evidence type="ECO:0000259" key="2">
    <source>
        <dbReference type="PROSITE" id="PS51737"/>
    </source>
</evidence>
<dbReference type="PANTHER" id="PTHR30461">
    <property type="entry name" value="DNA-INVERTASE FROM LAMBDOID PROPHAGE"/>
    <property type="match status" value="1"/>
</dbReference>
<dbReference type="GO" id="GO:0003677">
    <property type="term" value="F:DNA binding"/>
    <property type="evidence" value="ECO:0007669"/>
    <property type="project" value="InterPro"/>
</dbReference>
<sequence>MRVRIIEPVKKKENKKKRVCAYARVSTGSDAQGESLENQIQYYENLISNNPDYEYAGVFADRGITGTTDNRPEFQRMLNLAKEGKIDLIITKSISRFARNTAIMLQVVRELKDIGVEIIFEKENIRTLSGDGELMLTVLSSFAQEESKNISDNLKWRVKKKFERGELIINTTRFLGYDKDEYGDLVINPKEAEIVKRIFEDYLKGKGTFTIAKELNEDKVPTVAGGRWQESTILNILKNEKYKGDAILQKYYTPDHLRKVSVRNEGVIDSYYIEDNHSPIVSREMWEQVQIEIARRAKAKGNKAGDTKKYTNRYPLTGMLFCSKCGSTLRRRTWNSKHSCKKIVWQCSNYIKNGKDACSGISIDDDIISGLNIEEPIIVREEFRDGKKYYTYTCKSKQEQSGRADTTAEKENGSLLQSVNRPIRTVIKL</sequence>
<dbReference type="InterPro" id="IPR036162">
    <property type="entry name" value="Resolvase-like_N_sf"/>
</dbReference>
<keyword evidence="4" id="KW-1185">Reference proteome</keyword>
<dbReference type="InterPro" id="IPR011109">
    <property type="entry name" value="DNA_bind_recombinase_dom"/>
</dbReference>
<dbReference type="InterPro" id="IPR038109">
    <property type="entry name" value="DNA_bind_recomb_sf"/>
</dbReference>
<dbReference type="PANTHER" id="PTHR30461:SF23">
    <property type="entry name" value="DNA RECOMBINASE-RELATED"/>
    <property type="match status" value="1"/>
</dbReference>
<gene>
    <name evidence="3" type="ORF">SAMN02746091_01352</name>
</gene>
<proteinExistence type="predicted"/>
<dbReference type="AlphaFoldDB" id="A0A1M4X8Y5"/>
<name>A0A1M4X8Y5_9CLOT</name>
<dbReference type="Pfam" id="PF13408">
    <property type="entry name" value="Zn_ribbon_recom"/>
    <property type="match status" value="1"/>
</dbReference>
<protein>
    <submittedName>
        <fullName evidence="3">Site-specific DNA recombinase</fullName>
    </submittedName>
</protein>
<evidence type="ECO:0000259" key="1">
    <source>
        <dbReference type="PROSITE" id="PS51736"/>
    </source>
</evidence>
<dbReference type="Gene3D" id="3.40.50.1390">
    <property type="entry name" value="Resolvase, N-terminal catalytic domain"/>
    <property type="match status" value="1"/>
</dbReference>
<dbReference type="Pfam" id="PF00239">
    <property type="entry name" value="Resolvase"/>
    <property type="match status" value="1"/>
</dbReference>
<dbReference type="SUPFAM" id="SSF53041">
    <property type="entry name" value="Resolvase-like"/>
    <property type="match status" value="1"/>
</dbReference>
<feature type="domain" description="Resolvase/invertase-type recombinase catalytic" evidence="1">
    <location>
        <begin position="18"/>
        <end position="165"/>
    </location>
</feature>
<dbReference type="Gene3D" id="3.90.1750.20">
    <property type="entry name" value="Putative Large Serine Recombinase, Chain B, Domain 2"/>
    <property type="match status" value="1"/>
</dbReference>
<evidence type="ECO:0000313" key="3">
    <source>
        <dbReference type="EMBL" id="SHE89970.1"/>
    </source>
</evidence>
<organism evidence="3 4">
    <name type="scientific">Caloramator proteoclasticus DSM 10124</name>
    <dbReference type="NCBI Taxonomy" id="1121262"/>
    <lineage>
        <taxon>Bacteria</taxon>
        <taxon>Bacillati</taxon>
        <taxon>Bacillota</taxon>
        <taxon>Clostridia</taxon>
        <taxon>Eubacteriales</taxon>
        <taxon>Clostridiaceae</taxon>
        <taxon>Caloramator</taxon>
    </lineage>
</organism>
<reference evidence="4" key="1">
    <citation type="submission" date="2016-11" db="EMBL/GenBank/DDBJ databases">
        <authorList>
            <person name="Varghese N."/>
            <person name="Submissions S."/>
        </authorList>
    </citation>
    <scope>NUCLEOTIDE SEQUENCE [LARGE SCALE GENOMIC DNA]</scope>
    <source>
        <strain evidence="4">DSM 10124</strain>
    </source>
</reference>
<dbReference type="Proteomes" id="UP000184423">
    <property type="component" value="Unassembled WGS sequence"/>
</dbReference>
<dbReference type="InterPro" id="IPR006119">
    <property type="entry name" value="Resolv_N"/>
</dbReference>
<dbReference type="CDD" id="cd00338">
    <property type="entry name" value="Ser_Recombinase"/>
    <property type="match status" value="1"/>
</dbReference>
<dbReference type="RefSeq" id="WP_073248598.1">
    <property type="nucleotide sequence ID" value="NZ_FQVG01000022.1"/>
</dbReference>
<dbReference type="SMART" id="SM00857">
    <property type="entry name" value="Resolvase"/>
    <property type="match status" value="1"/>
</dbReference>
<dbReference type="EMBL" id="FQVG01000022">
    <property type="protein sequence ID" value="SHE89970.1"/>
    <property type="molecule type" value="Genomic_DNA"/>
</dbReference>
<dbReference type="InterPro" id="IPR025827">
    <property type="entry name" value="Zn_ribbon_recom_dom"/>
</dbReference>
<dbReference type="InterPro" id="IPR050639">
    <property type="entry name" value="SSR_resolvase"/>
</dbReference>
<dbReference type="PROSITE" id="PS51737">
    <property type="entry name" value="RECOMBINASE_DNA_BIND"/>
    <property type="match status" value="1"/>
</dbReference>
<accession>A0A1M4X8Y5</accession>
<dbReference type="PROSITE" id="PS51736">
    <property type="entry name" value="RECOMBINASES_3"/>
    <property type="match status" value="1"/>
</dbReference>
<feature type="domain" description="Recombinase" evidence="2">
    <location>
        <begin position="174"/>
        <end position="299"/>
    </location>
</feature>
<dbReference type="GO" id="GO:0000150">
    <property type="term" value="F:DNA strand exchange activity"/>
    <property type="evidence" value="ECO:0007669"/>
    <property type="project" value="InterPro"/>
</dbReference>
<evidence type="ECO:0000313" key="4">
    <source>
        <dbReference type="Proteomes" id="UP000184423"/>
    </source>
</evidence>
<dbReference type="Pfam" id="PF07508">
    <property type="entry name" value="Recombinase"/>
    <property type="match status" value="1"/>
</dbReference>